<dbReference type="STRING" id="280332.CQ12_30455"/>
<dbReference type="AlphaFoldDB" id="A0A0R3KBW2"/>
<sequence length="108" mass="11309">MPAAASVPGEITLAGSIVYANERICCLEANGSHFEIDPKDVIDIQVHATAAKAQAANAQAAETEKAPHIAILQVRRDTVLRRWVSVPATLVAAVGTWVNVVPASQNAA</sequence>
<evidence type="ECO:0000313" key="1">
    <source>
        <dbReference type="EMBL" id="KRQ92939.1"/>
    </source>
</evidence>
<comment type="caution">
    <text evidence="1">The sequence shown here is derived from an EMBL/GenBank/DDBJ whole genome shotgun (WGS) entry which is preliminary data.</text>
</comment>
<dbReference type="EMBL" id="LLXZ01000231">
    <property type="protein sequence ID" value="KRQ92939.1"/>
    <property type="molecule type" value="Genomic_DNA"/>
</dbReference>
<evidence type="ECO:0000313" key="2">
    <source>
        <dbReference type="Proteomes" id="UP000050863"/>
    </source>
</evidence>
<keyword evidence="2" id="KW-1185">Reference proteome</keyword>
<proteinExistence type="predicted"/>
<gene>
    <name evidence="1" type="ORF">CQ12_30455</name>
</gene>
<reference evidence="1 2" key="1">
    <citation type="submission" date="2014-03" db="EMBL/GenBank/DDBJ databases">
        <title>Bradyrhizobium valentinum sp. nov., isolated from effective nodules of Lupinus mariae-josephae, a lupine endemic of basic-lime soils in Eastern Spain.</title>
        <authorList>
            <person name="Duran D."/>
            <person name="Rey L."/>
            <person name="Navarro A."/>
            <person name="Busquets A."/>
            <person name="Imperial J."/>
            <person name="Ruiz-Argueso T."/>
        </authorList>
    </citation>
    <scope>NUCLEOTIDE SEQUENCE [LARGE SCALE GENOMIC DNA]</scope>
    <source>
        <strain evidence="1 2">PAC68</strain>
    </source>
</reference>
<organism evidence="1 2">
    <name type="scientific">Bradyrhizobium jicamae</name>
    <dbReference type="NCBI Taxonomy" id="280332"/>
    <lineage>
        <taxon>Bacteria</taxon>
        <taxon>Pseudomonadati</taxon>
        <taxon>Pseudomonadota</taxon>
        <taxon>Alphaproteobacteria</taxon>
        <taxon>Hyphomicrobiales</taxon>
        <taxon>Nitrobacteraceae</taxon>
        <taxon>Bradyrhizobium</taxon>
    </lineage>
</organism>
<protein>
    <submittedName>
        <fullName evidence="1">Uncharacterized protein</fullName>
    </submittedName>
</protein>
<accession>A0A0R3KBW2</accession>
<name>A0A0R3KBW2_9BRAD</name>
<dbReference type="Proteomes" id="UP000050863">
    <property type="component" value="Unassembled WGS sequence"/>
</dbReference>